<protein>
    <submittedName>
        <fullName evidence="1">Uncharacterized protein</fullName>
    </submittedName>
</protein>
<gene>
    <name evidence="1" type="ORF">N646_0880</name>
</gene>
<dbReference type="HOGENOM" id="CLU_213448_0_0_6"/>
<evidence type="ECO:0000313" key="1">
    <source>
        <dbReference type="EMBL" id="AGV16713.1"/>
    </source>
</evidence>
<reference evidence="1 2" key="1">
    <citation type="journal article" date="2015" name="Genome Announc.">
        <title>Complete genome sequence of Vibrio alginolyticus ATCC 17749.</title>
        <authorList>
            <person name="Liu X.F."/>
            <person name="Cao Y."/>
            <person name="Zhang H.L."/>
            <person name="Chen Y.J."/>
            <person name="Hu C.J."/>
        </authorList>
    </citation>
    <scope>NUCLEOTIDE SEQUENCE [LARGE SCALE GENOMIC DNA]</scope>
    <source>
        <strain evidence="2">ATCC 17749 / DSM 2171 / NBRC 15630 / NCIMB 1903 / NCTC 12160 / XII-53</strain>
    </source>
</reference>
<accession>A0A2I3C5B2</accession>
<name>A0A2I3C5B2_VIBAX</name>
<dbReference type="KEGG" id="vag:N646_0880"/>
<sequence length="43" mass="4418">MVSSRGFSGFVESPHCEIAFPKAVSGVVSSFSAALLVPSGFID</sequence>
<dbReference type="AlphaFoldDB" id="A0A2I3C5B2"/>
<proteinExistence type="predicted"/>
<organism evidence="1 2">
    <name type="scientific">Vibrio alginolyticus (strain ATCC 17749 / DSM 2171 / NBRC 15630 / NCIMB 1903 / NCTC 12160 / XII-53)</name>
    <dbReference type="NCBI Taxonomy" id="1219076"/>
    <lineage>
        <taxon>Bacteria</taxon>
        <taxon>Pseudomonadati</taxon>
        <taxon>Pseudomonadota</taxon>
        <taxon>Gammaproteobacteria</taxon>
        <taxon>Vibrionales</taxon>
        <taxon>Vibrionaceae</taxon>
        <taxon>Vibrio</taxon>
    </lineage>
</organism>
<evidence type="ECO:0000313" key="2">
    <source>
        <dbReference type="Proteomes" id="UP000016714"/>
    </source>
</evidence>
<dbReference type="Proteomes" id="UP000016714">
    <property type="component" value="Chromosome 1"/>
</dbReference>
<dbReference type="EMBL" id="CP006718">
    <property type="protein sequence ID" value="AGV16713.1"/>
    <property type="molecule type" value="Genomic_DNA"/>
</dbReference>